<dbReference type="InterPro" id="IPR001242">
    <property type="entry name" value="Condensation_dom"/>
</dbReference>
<sequence length="6603" mass="732365">MTKEIMQLLKARKPELLAWAQEKHQQQQNNQPITPRTTDEPAPLSFAQQRLWFIEQLAPGSATYNVPAAIVLRGNLDIARLNQVIDGVIARHESLRTVFIDNNGEARQKILPPYAIQLAAEPCSIALSDNAGLLKIASEELLKPFDLTAGPALRVRLLALANDADNENVHLLLLNLHHIITDGWSNGILMADIATGYQTLSTSQASANTSLELAPIDIQYADYALWQHEQLPPDQLAAKTQYWQQQLKNPEVLELPADYPRKAQKSGRGSTYTFNLPSALRTQVNQLATRIGCTDFVVWLAAWQALLRRLSGQTDICVGSPIAGRTRPEIQQTIGFFVNTLALRADLSDNPTFDTLVKRSHQTFIDANEHQDVPFESVVESLNIPRDMSTTPVFQVVISYQKQAADAGLAIDNLQIEPLQLETHTAKFDMTLGVVETETGIACSIEYDTDLYRPARIEALARHLHQLLDSALSAPQTPVDQLNVLTDTQKKQLLERAGRTSDTSIIDFDASLPWQFEQWVGKQPDAIAVQFDAETLTYKTLDHRASQFAHYLQQQGFGSGDILAIGMQRSCDMVALALAALKTGGAYLPIDPEYPQDRITYMLEDSAAKQIICLPQYKTVFAESLAEGSDNRLIDLDSLKHASAEFDVHWRCKKSCDQGEQLAYLMYTSGSTGKPKGVLVPQRGMTRLALDTLINFSAGKRIGFLGNVAFDASAWEIWGALLSGGSLIGIDKETLLDSEAFAQKLANGNVDIALLTVALFNVMASENAAMFGSFEQLIVGGEAPDPVKIRAVMESQQPPAQIINAYGPTENSVVTTYHPIAPSDLDGAGIPLGHPITNTFCYVLDKNNQLVAPGVAGELCTSGIGLARGYLNKPEQTASSFISNPFKRQHSGDTSEWLYRTGDICRWNANGQLEILGRADDQVKLRGFRIELDEITHQLNALNGIRDAIVIARKDTGDTYLAAYIVSQTAVEDHQQYLQHVKETLAENLPKFMVPQAFMVMDALPQTANGKLDKKALPIPELQLSSSEYVAPRNDQEAAMADVWQQVLELDQVGIHDNFFDIGGHSLLATRTIARLRESLDLDLVLRDLFDNPTIAELALHIQIIEGQQQGLKNRLPKLVSQIRPTQIPLSYAQQRMWFIDQLMPGSAVYNMPFALRLRGSIDIPALQKAFAELVQRHESLRTRVVSEKGDAWQEIDTSETFTCPAYVVEEDDQELLLRASEFATAAFDLANGPLFKAELIQQQASGDWVLLMNMHHVISDGWSMEILIRDLFALYTSDKLQLPHALPALSVQYADYAIWQRDWLKGDVLATQVSYWKDALAGAETLELPIDYSRPATLDNRGAQLRFDIPAETARGIRALSDQQSTTLYMTLLAAFGVLLGKYANQQDVAIGSPMAGRSAADLENMIGLFVNTLVMRVDWENTDSFANLLKQVKNTSLGAYQHQDIAFEQLVDELGVPRSLSQTPLFQVMLILQTAAEASNIDKLSGQFDGIEVEALTDTDSHTTAKFDITLNVIDLTPGAAGKNTSANNGGLSATIEYRTSLFKRDTIQRLADHFVGLLEAIVAAPDQPIGKLALISDDEKARQLDWQNGINATAKSYPSFDALHQIIEQQALQTPDAIAVVNASANTTAFDTLADNDALTYDQLNQQANQLAHHLISLGLQPNQPVGVCLYRSPRMSVALLAILKAAGAYVPFDPDFPIDRLSFMAEDTGIRILISDASVAPAQQLGVANTIWMDDLASMVHGQSLDNPTIPFGPDALFNIIYTSGSTGNPKGVMVPHQGIINRLQWMQEAYPIDANDRILQKTPYSFDVSVWELFWPLMQGATLVFAKPDGHKDPIYLRDTIKTNNITVLHFVPSMLGVFLQTDKIETLASIRQVFCSGEALQLEHGRRFYGCLPHARLDNLYGPTEASIDVSWYACVADETRRSIPIGKPIANTQLHILDDNLNLVPQGIAGELYIGGKGLALGYLNRDELTASTFIDNPFKARKEASSHPSEKLYKTGDVARLLDDGNIEYLGRTDHQIKIRGLRIELGEIESRLQNLAGIDEAIVTAQSPDGSQENLQLVGYYLAENAANNPSNSLTEDPTHETIDSTTIKHNLSQELPEYMVPTHLIRLDAWPLSANGKINRKALPAPDWQSSSASYVAAVTPAQHQLVAIWASLLPKIAPENLGINDNFFELGGHSLLATRVVADIAHAFDLEISVRTIFEAPTIAQLAAVLEQSERLPSALPPVTAVMRDQPLPLSFNQQRLWFIYKLAPEAASYNMPMALRLDGTLNVDALQQAFEQLIQRHEIFRTRIVEEGDNLSLTISETIDLPFAVETIETTETFNSPADEENDQQQLIRREAGQPFDLTSAPLLRVKLFRYSDQQNLLLITLHHIIADAASLEVFVSELSALYLAADSGTHAALLPLAYQYADYAWWQQHVLAGENLDRQMQYWQQQLAGAPTQLQLPTDKPRPAQQTQNGHSLTFSLQPELVSHIREFALTQGLTPFMVLLGAQQLLLGRISRQDDVCIGVPVAGRHHKGTESLIGFFVNAMAIRNGFSDNPDVVDFYARVKDQVLGAFAHQDAPIEQVIEQLNLPRNTAFNPLVQVGFNYFTQSAAVSSLDTGNLTISSIEQPVMDAKYDMIWSFQDDQNQLQATIEFNTDLFEQDTIKALYEGFCGLVGNMLMHTGTPVKKLPLISQSALLAAAQQRYADVEQVLPLTPMQQALTIDTLLDETNRRNYLGWVHHTGQQIDAEKLQGVIDQMVTEIPILRARMVQFDHRFAEPGYQVILSPEHPGITLESIDLSHLSEADLIHHCRDKVFAPYQMADAPLVRFALINKADGSHAILTAGHHAAVDGISVQNLTERYIALYEADSTTSIENLPKAQYADFVLQNYDRCDSLTTYQHWQSVASKAEALNGQRQPGKNGLVSQTFDDSSAHFDAISAFCRENRTTPAIYIKALYALTLQSYCLAENDFYFTEVLMGRPKGHLSEVGCYFETQPVYVDHDALAGKEEFTRVIRHLANLRKQNRVSEGVSNALQAQLFEQGNTPFLFNFYTLTTHLSINDIDAPLTFVQPVMDNAVNFVAMVVDDHLRFDFSFPASEFNGDDFVQRLLHLSQQVLAGTQPLSALTLQLHEEILPSKSTAAPAYPYASVVDWIQAQVEVTPNRVATRDAQQHLTYTELNQQANHLAQHLIDQYHVSLGQRVAICHSATTPFMVALLATLKTGACYIPVDVNYPAGRIEHILSDSDAVLTLTESDVVDKISGAYLALDQWQCPIISIDNPNVAIDLDDPLYVIYTSGSTGLPKGAQLKQRGELNLIEWYNREFAIAATDKVLIVSATGFDLTQKNLLAPLCAGAEIVFPQAGGYDPAQILQTITEHNISLINCAPSAFYPLAENHHDYAQQNTLRLVLFGGEPIRMPALLPWLQSTGCQAELVNMYGPTECTDIASYFRILEPSKYEHTAVPIGTANANVQLHLLDSANRLLPRGFAGELTITGEGVGDGYIGHASDKNSAFIDHPLLGRAYKTGDIVHQNADGNFIFLNRKDHQVKLRGLRIELAEIEFALKQLTHVDDALVQVIDDRLVAHVMTGNGEVPDNWRSNLANQLTDYMVPQSIAAVSQWPLTANGKIDRKALPAVGTTDVQEQVAPRNAIEAELLTIWQDVLGTQAVGVYDNFFDLGGHSLLAARAVSRVRDHFGKELALREVFFSPTIAAIAEMLASDSISYSALPAIEPVDREPYQNHFPLSFAQQRLWLLEQIQAPSSMYNMPFALQLNGSVDSALLENGLKHLVARHESLRTHIVEKDGIAWQSLLPADAFTLDIEQLDIAANTSADQYVARWLQTPFKLGKEPLFRACLLKRSSDNAVLMLNMHHIITDGLSGNILLAELAQILTALASNDDTSINLPSLKAQYIDYSLWQQQVLTEDVIEQQLGYWRKQLANPPVLDLPMDAPRLAGQSIAGKQLEFSVSSATTQRLQQLAQQHQATLTMLMLGAYGVLLHRYSGQDDITIGMPSANRPQAALEGIIGFFVNTLVIRNRFESDTTVSDLIASVKSTLGDSLKHQDIPFERLLDALDVPRDLSHSPMFQAFFSLQSADAMSDMAADESLRIGGTDISAYQLSTRQSDDSPSELATAAKFEISLSLLEKSGQLTGTLEYRTALFKPETMARFANHFVLLLDAIAGSAPTQPINQLAFIDADETDQQLSRETATAVDHQQHIVAMFEQQAEARPAAIAASSPVEGDQLTYAALNDKANRLAHYLLNSNTIHAGDRIAILQQPGTDFIVAVLATLKLGCSYLPLDPNHPDERLQFILDDADVKAVLTHKSLGQRVSQTATSDTATAIAPAAIIELDQLTDMLAAQPHHNPAITITENTPVYVIYTSGSTGNPKGVEVVHRGETNLIHWYTRTFAFNASDKVLIASATGFDLTQKNFFAPLISGGELVFADTGFFDADKLVEQIHQHGITRVNCAPSVLYALLDNAHNKDTAFPFHALSSLKTVLLGGEPVRLDKVRPWLEATAFNTELVNMYGPTEATDIASIYRVRSTDDLNVSVLPIGSAIDNVTLYILDPALNLLPAGVAGELYIGGMGLSNGYLNRPQLNTESFIANPFGDGKLYKTGDLVRYTDAECHNIQYIGRTDHQVKIRGLRIELGEIETRLMAQPEIAEALVMAATHPQTGEDHLCAWVVAADNQPLSTDHCRQALHGQLPDYMVPSFWHVLSQFPLNANGKIDRKALPQPNFHTTRQRDLVEPRTADETTVLGIWQRVLGIDEISVDDEFFSIGGHSLKAAEVVGQLRKSFNIDLALRDLFEATTIVDQALLVARKQQSGVTIPAITKVDRTGVLPLSYAQQRLWFLAQMAPTSPAYNMPSAFRIRGKLNIQALEQALQTIVSRHESLRTAFVAIDGEPQLSILAADAHSFTLKRQAIDEAAMSAFVQQDALQAFDLTQSCLLRATLLELTGQTDTYVLALNMHHIISDGWSVQVLMRELGQLYMSFNQGLGDLLPALELQYTDYAAWQRNWLQGDVLDTQISFWRNALTGAPTLMQLPLDKPRPEVQSFNGALIKRNIPASVAQPLRKLSQQQGVTLFMTCLSAYQLLLHKYTQQDDICVGIPLAGRSMDEVTPMIGFFINALIIRTDFSANLSIKELLAQVKGTTLAAFAHEHVPIEMLLGELNIDRNLSYTPIAQCAFNMMSTSDAALPDGINDLLGDIELSLVEAENTVAKFDLQMNLLDTQSDLTLSMEYNVDIFESATVEKLVDHYLTLLSVFAEKLQPHELKPKQEQKLQRLHEIQLQTPTLPEGYIKTLPLTAMQRDIYLATLANPQTLENSLGYAFDFPVVIDEKRWQQALSDVAAQYDALNADLLEGKQAWEDIAVLGIRKQKPIDFAVLDWQHDPAMDSDISLQARLHNQVMKPYNLHEDAGVSYRLIKVAPDHYWFTLASHHLFMDGFAAVNHFTQVCARYEELVKHSDQAIPLVLDDHLEFYCHTNRQQFDTPETLQFWQQRLKDCVGLQAPSAVEKDLGEVRLLSQSMDDDHSRAVKKYCRQMGITPALYFKCLYAVLIQQYTRADGDFVITEFNAGREKLHRDTIGCFYHTQPYCVRAESLKSSLQELFNQAKVEQKQSRQHLQLSNLRLRQMLPDSSVYFSYNYLMMPHHVEMLGETFHCQRYTPNAQSMVDFRVQADGDKLSLWLAFNTADFDDLRLLERVKSLSNQLINQAGVSLENTRELDLTLAKETGPPRGSLDIAAATLPVHQLIDLCSRHNAARIAVACGEKQMTYGELEEKSNRIANTLIANGVNKGDRVGILLSRRVELLPTLLGAIKSGACYIPMDTAYPQDRLNYILEDANASVVLTENSQIDKLSPTSTAVVLDIDALPASANTSNPNVSITADDAIYMIYTSGSTGLPKGAQVYHRGESNLIDWYTREYRLTQDDAALVTSATGFDLTQKNYFALLTTGGKVVLPDTDHFDANRIIEQVAQHGITLINCAPSAFYPLLEDTAATNGIATLAQHLRLVLFGGEPIQFKRLRSWIQQPAFHADIINMYGPTECTDIATAYTLNTATARQWVEQQLNSDTDDNLQIPLGDASQGVHLFVLNEQNQPMPEGLAGELCISGLSVGAGYWHKPELTANAFFENPFSISEHDQRLYRTGDLVKQIRDNNGNVQLMYIGRKDFQVKLRGLRIELGEIEQALLNINQIDDCRVLVDDDQLLAFAITANGDSPTPEYWREALAGKLPEYMIPRALIRLDAWPLTPNGKVDRVALLALERPGQDVTFVAARNDLEQDLTTLWQEVLGVGEVGVHENFFESGGDSLKAVRLMARIELRFEVKLPVASLFGAQTIAQLAHVIDNQISEWSPVVPIQPQGGKTPIFAVHALGAMVMSYEPLARALGKDQPFYGIQAYGFEDEQTPFTDIHEMVNFYVEAIKKQQPEGPYQLIGHSFGGLIAIEIAHKLRAGGDEIRYLGLLDTHMPIRYMNIPLDDAYILKTFAEHNFGVVDIPLKALRVMKPDDMIKRVTERFNGVVSEEFIRRAIAVIRGFQRMMMNYKPRQIALAIDLYRPEIRDQTLAHKMRKLIRRDKADYLGWEKITTDIELIEVGGDHFTMLAGDHVDELVTAMKDRL</sequence>
<dbReference type="InterPro" id="IPR023213">
    <property type="entry name" value="CAT-like_dom_sf"/>
</dbReference>
<dbReference type="GO" id="GO:0005829">
    <property type="term" value="C:cytosol"/>
    <property type="evidence" value="ECO:0007669"/>
    <property type="project" value="TreeGrafter"/>
</dbReference>
<dbReference type="InterPro" id="IPR006162">
    <property type="entry name" value="Ppantetheine_attach_site"/>
</dbReference>
<dbReference type="InterPro" id="IPR036736">
    <property type="entry name" value="ACP-like_sf"/>
</dbReference>
<dbReference type="PROSITE" id="PS50075">
    <property type="entry name" value="CARRIER"/>
    <property type="match status" value="5"/>
</dbReference>
<evidence type="ECO:0000259" key="6">
    <source>
        <dbReference type="PROSITE" id="PS50075"/>
    </source>
</evidence>
<dbReference type="Gene3D" id="3.30.559.30">
    <property type="entry name" value="Nonribosomal peptide synthetase, condensation domain"/>
    <property type="match status" value="7"/>
</dbReference>
<dbReference type="CDD" id="cd19531">
    <property type="entry name" value="LCL_NRPS-like"/>
    <property type="match status" value="5"/>
</dbReference>
<dbReference type="GO" id="GO:0009239">
    <property type="term" value="P:enterobactin biosynthetic process"/>
    <property type="evidence" value="ECO:0007669"/>
    <property type="project" value="TreeGrafter"/>
</dbReference>
<dbReference type="Gene3D" id="1.10.1200.10">
    <property type="entry name" value="ACP-like"/>
    <property type="match status" value="5"/>
</dbReference>
<dbReference type="GO" id="GO:0009366">
    <property type="term" value="C:enterobactin synthetase complex"/>
    <property type="evidence" value="ECO:0007669"/>
    <property type="project" value="TreeGrafter"/>
</dbReference>
<gene>
    <name evidence="7" type="primary">lgrB_2</name>
    <name evidence="7" type="ORF">DPBNPPHM_03550</name>
</gene>
<feature type="domain" description="Carrier" evidence="6">
    <location>
        <begin position="4735"/>
        <end position="4810"/>
    </location>
</feature>
<dbReference type="SMART" id="SM00823">
    <property type="entry name" value="PKS_PP"/>
    <property type="match status" value="5"/>
</dbReference>
<feature type="domain" description="Carrier" evidence="6">
    <location>
        <begin position="6260"/>
        <end position="6335"/>
    </location>
</feature>
<evidence type="ECO:0000256" key="2">
    <source>
        <dbReference type="ARBA" id="ARBA00006432"/>
    </source>
</evidence>
<dbReference type="FunFam" id="1.10.1200.10:FF:000005">
    <property type="entry name" value="Nonribosomal peptide synthetase 1"/>
    <property type="match status" value="3"/>
</dbReference>
<feature type="domain" description="Carrier" evidence="6">
    <location>
        <begin position="3635"/>
        <end position="3710"/>
    </location>
</feature>
<dbReference type="InterPro" id="IPR045851">
    <property type="entry name" value="AMP-bd_C_sf"/>
</dbReference>
<dbReference type="GO" id="GO:0047527">
    <property type="term" value="F:2,3-dihydroxybenzoate-serine ligase activity"/>
    <property type="evidence" value="ECO:0007669"/>
    <property type="project" value="TreeGrafter"/>
</dbReference>
<dbReference type="FunFam" id="3.40.50.980:FF:000002">
    <property type="entry name" value="Enterobactin synthetase component F"/>
    <property type="match status" value="1"/>
</dbReference>
<keyword evidence="3" id="KW-0596">Phosphopantetheine</keyword>
<dbReference type="NCBIfam" id="NF003417">
    <property type="entry name" value="PRK04813.1"/>
    <property type="match status" value="5"/>
</dbReference>
<evidence type="ECO:0000256" key="3">
    <source>
        <dbReference type="ARBA" id="ARBA00022450"/>
    </source>
</evidence>
<dbReference type="InterPro" id="IPR020802">
    <property type="entry name" value="TesA-like"/>
</dbReference>
<dbReference type="PANTHER" id="PTHR45527">
    <property type="entry name" value="NONRIBOSOMAL PEPTIDE SYNTHETASE"/>
    <property type="match status" value="1"/>
</dbReference>
<comment type="similarity">
    <text evidence="2">Belongs to the ATP-dependent AMP-binding enzyme family.</text>
</comment>
<proteinExistence type="inferred from homology"/>
<name>A0A5S9P3Z4_9GAMM</name>
<dbReference type="InterPro" id="IPR025110">
    <property type="entry name" value="AMP-bd_C"/>
</dbReference>
<evidence type="ECO:0000313" key="7">
    <source>
        <dbReference type="EMBL" id="CAA0097834.1"/>
    </source>
</evidence>
<evidence type="ECO:0000256" key="5">
    <source>
        <dbReference type="SAM" id="MobiDB-lite"/>
    </source>
</evidence>
<dbReference type="PANTHER" id="PTHR45527:SF1">
    <property type="entry name" value="FATTY ACID SYNTHASE"/>
    <property type="match status" value="1"/>
</dbReference>
<dbReference type="GO" id="GO:0072330">
    <property type="term" value="P:monocarboxylic acid biosynthetic process"/>
    <property type="evidence" value="ECO:0007669"/>
    <property type="project" value="UniProtKB-ARBA"/>
</dbReference>
<feature type="region of interest" description="Disordered" evidence="5">
    <location>
        <begin position="21"/>
        <end position="41"/>
    </location>
</feature>
<dbReference type="Proteomes" id="UP000434580">
    <property type="component" value="Unassembled WGS sequence"/>
</dbReference>
<dbReference type="Pfam" id="PF13193">
    <property type="entry name" value="AMP-binding_C"/>
    <property type="match status" value="2"/>
</dbReference>
<dbReference type="Gene3D" id="3.40.50.1820">
    <property type="entry name" value="alpha/beta hydrolase"/>
    <property type="match status" value="1"/>
</dbReference>
<dbReference type="InterPro" id="IPR000873">
    <property type="entry name" value="AMP-dep_synth/lig_dom"/>
</dbReference>
<dbReference type="PROSITE" id="PS00455">
    <property type="entry name" value="AMP_BINDING"/>
    <property type="match status" value="5"/>
</dbReference>
<dbReference type="NCBIfam" id="TIGR01733">
    <property type="entry name" value="AA-adenyl-dom"/>
    <property type="match status" value="5"/>
</dbReference>
<dbReference type="SUPFAM" id="SSF56801">
    <property type="entry name" value="Acetyl-CoA synthetase-like"/>
    <property type="match status" value="5"/>
</dbReference>
<dbReference type="FunFam" id="1.10.1200.10:FF:000016">
    <property type="entry name" value="Non-ribosomal peptide synthase"/>
    <property type="match status" value="1"/>
</dbReference>
<dbReference type="EMBL" id="CACSII010000006">
    <property type="protein sequence ID" value="CAA0097834.1"/>
    <property type="molecule type" value="Genomic_DNA"/>
</dbReference>
<dbReference type="InterPro" id="IPR010071">
    <property type="entry name" value="AA_adenyl_dom"/>
</dbReference>
<dbReference type="CDD" id="cd12117">
    <property type="entry name" value="A_NRPS_Srf_like"/>
    <property type="match status" value="1"/>
</dbReference>
<dbReference type="Gene3D" id="3.40.50.980">
    <property type="match status" value="10"/>
</dbReference>
<feature type="domain" description="Carrier" evidence="6">
    <location>
        <begin position="1031"/>
        <end position="1106"/>
    </location>
</feature>
<dbReference type="Pfam" id="PF00975">
    <property type="entry name" value="Thioesterase"/>
    <property type="match status" value="1"/>
</dbReference>
<feature type="domain" description="Carrier" evidence="6">
    <location>
        <begin position="2147"/>
        <end position="2225"/>
    </location>
</feature>
<dbReference type="CDD" id="cd05930">
    <property type="entry name" value="A_NRPS"/>
    <property type="match status" value="4"/>
</dbReference>
<dbReference type="InterPro" id="IPR020806">
    <property type="entry name" value="PKS_PP-bd"/>
</dbReference>
<evidence type="ECO:0000313" key="8">
    <source>
        <dbReference type="Proteomes" id="UP000434580"/>
    </source>
</evidence>
<dbReference type="FunFam" id="3.40.50.980:FF:000001">
    <property type="entry name" value="Non-ribosomal peptide synthetase"/>
    <property type="match status" value="4"/>
</dbReference>
<dbReference type="SMART" id="SM00824">
    <property type="entry name" value="PKS_TE"/>
    <property type="match status" value="1"/>
</dbReference>
<dbReference type="FunFam" id="3.30.300.30:FF:000010">
    <property type="entry name" value="Enterobactin synthetase component F"/>
    <property type="match status" value="3"/>
</dbReference>
<accession>A0A5S9P3Z4</accession>
<dbReference type="InterPro" id="IPR009081">
    <property type="entry name" value="PP-bd_ACP"/>
</dbReference>
<reference evidence="7 8" key="1">
    <citation type="submission" date="2019-11" db="EMBL/GenBank/DDBJ databases">
        <authorList>
            <person name="Holert J."/>
        </authorList>
    </citation>
    <scope>NUCLEOTIDE SEQUENCE [LARGE SCALE GENOMIC DNA]</scope>
    <source>
        <strain evidence="7">BC5_2</strain>
    </source>
</reference>
<dbReference type="FunFam" id="3.40.50.12780:FF:000012">
    <property type="entry name" value="Non-ribosomal peptide synthetase"/>
    <property type="match status" value="1"/>
</dbReference>
<dbReference type="GO" id="GO:0031177">
    <property type="term" value="F:phosphopantetheine binding"/>
    <property type="evidence" value="ECO:0007669"/>
    <property type="project" value="InterPro"/>
</dbReference>
<dbReference type="Pfam" id="PF00668">
    <property type="entry name" value="Condensation"/>
    <property type="match status" value="7"/>
</dbReference>
<dbReference type="InterPro" id="IPR029058">
    <property type="entry name" value="AB_hydrolase_fold"/>
</dbReference>
<dbReference type="SUPFAM" id="SSF53474">
    <property type="entry name" value="alpha/beta-Hydrolases"/>
    <property type="match status" value="1"/>
</dbReference>
<dbReference type="Pfam" id="PF00550">
    <property type="entry name" value="PP-binding"/>
    <property type="match status" value="5"/>
</dbReference>
<organism evidence="7 8">
    <name type="scientific">BD1-7 clade bacterium</name>
    <dbReference type="NCBI Taxonomy" id="2029982"/>
    <lineage>
        <taxon>Bacteria</taxon>
        <taxon>Pseudomonadati</taxon>
        <taxon>Pseudomonadota</taxon>
        <taxon>Gammaproteobacteria</taxon>
        <taxon>Cellvibrionales</taxon>
        <taxon>Spongiibacteraceae</taxon>
        <taxon>BD1-7 clade</taxon>
    </lineage>
</organism>
<evidence type="ECO:0000256" key="1">
    <source>
        <dbReference type="ARBA" id="ARBA00001957"/>
    </source>
</evidence>
<dbReference type="Gene3D" id="3.30.559.10">
    <property type="entry name" value="Chloramphenicol acetyltransferase-like domain"/>
    <property type="match status" value="7"/>
</dbReference>
<dbReference type="InterPro" id="IPR001031">
    <property type="entry name" value="Thioesterase"/>
</dbReference>
<dbReference type="SUPFAM" id="SSF47336">
    <property type="entry name" value="ACP-like"/>
    <property type="match status" value="5"/>
</dbReference>
<dbReference type="InterPro" id="IPR020845">
    <property type="entry name" value="AMP-binding_CS"/>
</dbReference>
<dbReference type="PROSITE" id="PS00012">
    <property type="entry name" value="PHOSPHOPANTETHEINE"/>
    <property type="match status" value="4"/>
</dbReference>
<dbReference type="Pfam" id="PF00501">
    <property type="entry name" value="AMP-binding"/>
    <property type="match status" value="5"/>
</dbReference>
<dbReference type="GO" id="GO:0043041">
    <property type="term" value="P:amino acid activation for nonribosomal peptide biosynthetic process"/>
    <property type="evidence" value="ECO:0007669"/>
    <property type="project" value="TreeGrafter"/>
</dbReference>
<keyword evidence="4" id="KW-0597">Phosphoprotein</keyword>
<dbReference type="Gene3D" id="2.30.38.10">
    <property type="entry name" value="Luciferase, Domain 3"/>
    <property type="match status" value="5"/>
</dbReference>
<dbReference type="SUPFAM" id="SSF52777">
    <property type="entry name" value="CoA-dependent acyltransferases"/>
    <property type="match status" value="14"/>
</dbReference>
<evidence type="ECO:0000256" key="4">
    <source>
        <dbReference type="ARBA" id="ARBA00022553"/>
    </source>
</evidence>
<dbReference type="Gene3D" id="3.30.300.30">
    <property type="match status" value="5"/>
</dbReference>
<comment type="cofactor">
    <cofactor evidence="1">
        <name>pantetheine 4'-phosphate</name>
        <dbReference type="ChEBI" id="CHEBI:47942"/>
    </cofactor>
</comment>
<protein>
    <submittedName>
        <fullName evidence="7">Linear gramicidin synthase subunit B</fullName>
    </submittedName>
</protein>